<dbReference type="OMA" id="CTIMHIR"/>
<sequence>MGSWKRDKKDDIERIEEWKRKERSIDLRMRVIEERVDDLERKMVNMIDAVEAREKKEEERRREYEAINTSAVGVRERDSRGNISNRSESGRSRDWSIMSEDRLSWKEVKGIKKLMLDKEKLERRNNVVIKGMEVSGNETDWLRKVQDFFKNKLKVRCTIMHIRRSGQVLIAKISSEEEKKEIMDNKNRLKGERIFVEHDLTWEERKTQAEIKEWA</sequence>
<gene>
    <name evidence="2" type="ORF">X777_06423</name>
</gene>
<accession>A0A026WBK4</accession>
<dbReference type="Proteomes" id="UP000053097">
    <property type="component" value="Unassembled WGS sequence"/>
</dbReference>
<reference evidence="2 3" key="1">
    <citation type="journal article" date="2014" name="Curr. Biol.">
        <title>The genome of the clonal raider ant Cerapachys biroi.</title>
        <authorList>
            <person name="Oxley P.R."/>
            <person name="Ji L."/>
            <person name="Fetter-Pruneda I."/>
            <person name="McKenzie S.K."/>
            <person name="Li C."/>
            <person name="Hu H."/>
            <person name="Zhang G."/>
            <person name="Kronauer D.J."/>
        </authorList>
    </citation>
    <scope>NUCLEOTIDE SEQUENCE [LARGE SCALE GENOMIC DNA]</scope>
</reference>
<protein>
    <submittedName>
        <fullName evidence="2">Uncharacterized protein</fullName>
    </submittedName>
</protein>
<name>A0A026WBK4_OOCBI</name>
<proteinExistence type="predicted"/>
<keyword evidence="3" id="KW-1185">Reference proteome</keyword>
<evidence type="ECO:0000313" key="2">
    <source>
        <dbReference type="EMBL" id="EZA53343.1"/>
    </source>
</evidence>
<dbReference type="OrthoDB" id="7555353at2759"/>
<keyword evidence="1" id="KW-0175">Coiled coil</keyword>
<evidence type="ECO:0000256" key="1">
    <source>
        <dbReference type="SAM" id="Coils"/>
    </source>
</evidence>
<organism evidence="2 3">
    <name type="scientific">Ooceraea biroi</name>
    <name type="common">Clonal raider ant</name>
    <name type="synonym">Cerapachys biroi</name>
    <dbReference type="NCBI Taxonomy" id="2015173"/>
    <lineage>
        <taxon>Eukaryota</taxon>
        <taxon>Metazoa</taxon>
        <taxon>Ecdysozoa</taxon>
        <taxon>Arthropoda</taxon>
        <taxon>Hexapoda</taxon>
        <taxon>Insecta</taxon>
        <taxon>Pterygota</taxon>
        <taxon>Neoptera</taxon>
        <taxon>Endopterygota</taxon>
        <taxon>Hymenoptera</taxon>
        <taxon>Apocrita</taxon>
        <taxon>Aculeata</taxon>
        <taxon>Formicoidea</taxon>
        <taxon>Formicidae</taxon>
        <taxon>Dorylinae</taxon>
        <taxon>Ooceraea</taxon>
    </lineage>
</organism>
<feature type="coiled-coil region" evidence="1">
    <location>
        <begin position="29"/>
        <end position="67"/>
    </location>
</feature>
<dbReference type="EMBL" id="KK107293">
    <property type="protein sequence ID" value="EZA53343.1"/>
    <property type="molecule type" value="Genomic_DNA"/>
</dbReference>
<evidence type="ECO:0000313" key="3">
    <source>
        <dbReference type="Proteomes" id="UP000053097"/>
    </source>
</evidence>
<dbReference type="AlphaFoldDB" id="A0A026WBK4"/>